<dbReference type="SUPFAM" id="SSF49503">
    <property type="entry name" value="Cupredoxins"/>
    <property type="match status" value="1"/>
</dbReference>
<feature type="domain" description="Ephrin RBD" evidence="8">
    <location>
        <begin position="1"/>
        <end position="86"/>
    </location>
</feature>
<dbReference type="AlphaFoldDB" id="A0A914CRL1"/>
<evidence type="ECO:0000256" key="4">
    <source>
        <dbReference type="ARBA" id="ARBA00023157"/>
    </source>
</evidence>
<dbReference type="InterPro" id="IPR031328">
    <property type="entry name" value="Ephrin"/>
</dbReference>
<keyword evidence="2" id="KW-0732">Signal</keyword>
<protein>
    <submittedName>
        <fullName evidence="10">Ephrin RBD domain-containing protein</fullName>
    </submittedName>
</protein>
<evidence type="ECO:0000256" key="5">
    <source>
        <dbReference type="ARBA" id="ARBA00023180"/>
    </source>
</evidence>
<name>A0A914CRL1_9BILA</name>
<accession>A0A914CRL1</accession>
<feature type="compositionally biased region" description="Basic and acidic residues" evidence="7">
    <location>
        <begin position="151"/>
        <end position="160"/>
    </location>
</feature>
<comment type="caution">
    <text evidence="6">Lacks conserved residue(s) required for the propagation of feature annotation.</text>
</comment>
<evidence type="ECO:0000256" key="7">
    <source>
        <dbReference type="SAM" id="MobiDB-lite"/>
    </source>
</evidence>
<proteinExistence type="inferred from homology"/>
<dbReference type="Gene3D" id="2.60.40.420">
    <property type="entry name" value="Cupredoxins - blue copper proteins"/>
    <property type="match status" value="1"/>
</dbReference>
<dbReference type="Pfam" id="PF00812">
    <property type="entry name" value="Ephrin"/>
    <property type="match status" value="1"/>
</dbReference>
<dbReference type="GO" id="GO:0005886">
    <property type="term" value="C:plasma membrane"/>
    <property type="evidence" value="ECO:0007669"/>
    <property type="project" value="TreeGrafter"/>
</dbReference>
<organism evidence="9 10">
    <name type="scientific">Acrobeloides nanus</name>
    <dbReference type="NCBI Taxonomy" id="290746"/>
    <lineage>
        <taxon>Eukaryota</taxon>
        <taxon>Metazoa</taxon>
        <taxon>Ecdysozoa</taxon>
        <taxon>Nematoda</taxon>
        <taxon>Chromadorea</taxon>
        <taxon>Rhabditida</taxon>
        <taxon>Tylenchina</taxon>
        <taxon>Cephalobomorpha</taxon>
        <taxon>Cephaloboidea</taxon>
        <taxon>Cephalobidae</taxon>
        <taxon>Acrobeloides</taxon>
    </lineage>
</organism>
<comment type="subcellular location">
    <subcellularLocation>
        <location evidence="1">Membrane</location>
    </subcellularLocation>
</comment>
<evidence type="ECO:0000313" key="9">
    <source>
        <dbReference type="Proteomes" id="UP000887540"/>
    </source>
</evidence>
<dbReference type="GO" id="GO:0046875">
    <property type="term" value="F:ephrin receptor binding"/>
    <property type="evidence" value="ECO:0007669"/>
    <property type="project" value="TreeGrafter"/>
</dbReference>
<evidence type="ECO:0000256" key="2">
    <source>
        <dbReference type="ARBA" id="ARBA00022729"/>
    </source>
</evidence>
<keyword evidence="3" id="KW-0472">Membrane</keyword>
<evidence type="ECO:0000313" key="10">
    <source>
        <dbReference type="WBParaSite" id="ACRNAN_scaffold13470.g21911.t1"/>
    </source>
</evidence>
<evidence type="ECO:0000256" key="3">
    <source>
        <dbReference type="ARBA" id="ARBA00023136"/>
    </source>
</evidence>
<feature type="compositionally biased region" description="Polar residues" evidence="7">
    <location>
        <begin position="141"/>
        <end position="150"/>
    </location>
</feature>
<dbReference type="Proteomes" id="UP000887540">
    <property type="component" value="Unplaced"/>
</dbReference>
<evidence type="ECO:0000259" key="8">
    <source>
        <dbReference type="PROSITE" id="PS51551"/>
    </source>
</evidence>
<dbReference type="PROSITE" id="PS51551">
    <property type="entry name" value="EPHRIN_RBD_2"/>
    <property type="match status" value="1"/>
</dbReference>
<keyword evidence="5" id="KW-0325">Glycoprotein</keyword>
<keyword evidence="4" id="KW-1015">Disulfide bond</keyword>
<comment type="similarity">
    <text evidence="6">Belongs to the ephrin family.</text>
</comment>
<keyword evidence="9" id="KW-1185">Reference proteome</keyword>
<dbReference type="PANTHER" id="PTHR11304">
    <property type="entry name" value="EPHRIN"/>
    <property type="match status" value="1"/>
</dbReference>
<dbReference type="GO" id="GO:0048013">
    <property type="term" value="P:ephrin receptor signaling pathway"/>
    <property type="evidence" value="ECO:0007669"/>
    <property type="project" value="TreeGrafter"/>
</dbReference>
<feature type="region of interest" description="Disordered" evidence="7">
    <location>
        <begin position="141"/>
        <end position="160"/>
    </location>
</feature>
<dbReference type="WBParaSite" id="ACRNAN_scaffold13470.g21911.t1">
    <property type="protein sequence ID" value="ACRNAN_scaffold13470.g21911.t1"/>
    <property type="gene ID" value="ACRNAN_scaffold13470.g21911"/>
</dbReference>
<dbReference type="InterPro" id="IPR008972">
    <property type="entry name" value="Cupredoxin"/>
</dbReference>
<dbReference type="GO" id="GO:0007411">
    <property type="term" value="P:axon guidance"/>
    <property type="evidence" value="ECO:0007669"/>
    <property type="project" value="TreeGrafter"/>
</dbReference>
<reference evidence="10" key="1">
    <citation type="submission" date="2022-11" db="UniProtKB">
        <authorList>
            <consortium name="WormBaseParasite"/>
        </authorList>
    </citation>
    <scope>IDENTIFICATION</scope>
</reference>
<dbReference type="PANTHER" id="PTHR11304:SF29">
    <property type="entry name" value="EPHRIN"/>
    <property type="match status" value="1"/>
</dbReference>
<evidence type="ECO:0000256" key="6">
    <source>
        <dbReference type="PROSITE-ProRule" id="PRU00884"/>
    </source>
</evidence>
<dbReference type="InterPro" id="IPR001799">
    <property type="entry name" value="Ephrin_RBD"/>
</dbReference>
<sequence length="186" mass="20631">MPLVSRDGYDRCELRNERLLGICATPNKPSSISLVFRDFSPLPSALEFKPGRSYYVITTSEGTYSGINNTEGGLCSTKSMRIKFDVVSDDSTRLSIDNRDLAALRGSLNVDSPDASKSEDFVDQEPDSPIMYVIHTDDPEISQQSSSVSDGEQKAAKIAGDDNHASRATLSSIWTIFLILWFLRRR</sequence>
<evidence type="ECO:0000256" key="1">
    <source>
        <dbReference type="ARBA" id="ARBA00004370"/>
    </source>
</evidence>